<dbReference type="Proteomes" id="UP001152799">
    <property type="component" value="Chromosome 1"/>
</dbReference>
<evidence type="ECO:0000313" key="2">
    <source>
        <dbReference type="EMBL" id="CAG9760145.1"/>
    </source>
</evidence>
<dbReference type="EMBL" id="OU892277">
    <property type="protein sequence ID" value="CAG9760145.1"/>
    <property type="molecule type" value="Genomic_DNA"/>
</dbReference>
<name>A0A9N9QIM6_9CUCU</name>
<protein>
    <submittedName>
        <fullName evidence="2">Uncharacterized protein</fullName>
    </submittedName>
</protein>
<feature type="compositionally biased region" description="Polar residues" evidence="1">
    <location>
        <begin position="154"/>
        <end position="165"/>
    </location>
</feature>
<organism evidence="2 3">
    <name type="scientific">Ceutorhynchus assimilis</name>
    <name type="common">cabbage seed weevil</name>
    <dbReference type="NCBI Taxonomy" id="467358"/>
    <lineage>
        <taxon>Eukaryota</taxon>
        <taxon>Metazoa</taxon>
        <taxon>Ecdysozoa</taxon>
        <taxon>Arthropoda</taxon>
        <taxon>Hexapoda</taxon>
        <taxon>Insecta</taxon>
        <taxon>Pterygota</taxon>
        <taxon>Neoptera</taxon>
        <taxon>Endopterygota</taxon>
        <taxon>Coleoptera</taxon>
        <taxon>Polyphaga</taxon>
        <taxon>Cucujiformia</taxon>
        <taxon>Curculionidae</taxon>
        <taxon>Ceutorhynchinae</taxon>
        <taxon>Ceutorhynchus</taxon>
    </lineage>
</organism>
<evidence type="ECO:0000313" key="3">
    <source>
        <dbReference type="Proteomes" id="UP001152799"/>
    </source>
</evidence>
<evidence type="ECO:0000256" key="1">
    <source>
        <dbReference type="SAM" id="MobiDB-lite"/>
    </source>
</evidence>
<sequence length="189" mass="21810">MQDTFNANRKFTKINSTNDRNAGFKGPPSACKFFGDWHFHNECSRNPYLARNEGRNNRDHDIVKIHIDDLRPIPAKETLSFEKQDRGIIISGSSEDSDTDTDDSIYDPFHNVSEPITRRQSCDLVVYTPNHDSYDDIQNALYQNMDVNDALSDTDFTPSEPTSNVEMRPRPRITRKRVPPKHLQDYDCS</sequence>
<accession>A0A9N9QIM6</accession>
<proteinExistence type="predicted"/>
<dbReference type="AlphaFoldDB" id="A0A9N9QIM6"/>
<feature type="region of interest" description="Disordered" evidence="1">
    <location>
        <begin position="151"/>
        <end position="189"/>
    </location>
</feature>
<reference evidence="2" key="1">
    <citation type="submission" date="2022-01" db="EMBL/GenBank/DDBJ databases">
        <authorList>
            <person name="King R."/>
        </authorList>
    </citation>
    <scope>NUCLEOTIDE SEQUENCE</scope>
</reference>
<keyword evidence="3" id="KW-1185">Reference proteome</keyword>
<feature type="compositionally biased region" description="Basic residues" evidence="1">
    <location>
        <begin position="170"/>
        <end position="180"/>
    </location>
</feature>
<gene>
    <name evidence="2" type="ORF">CEUTPL_LOCUS881</name>
</gene>